<dbReference type="OrthoDB" id="6047381at2759"/>
<gene>
    <name evidence="3" type="primary">6033666</name>
    <name evidence="2" type="ORF">CpipJ_CPIJ002347</name>
</gene>
<dbReference type="EMBL" id="DS231845">
    <property type="protein sequence ID" value="EDS35944.1"/>
    <property type="molecule type" value="Genomic_DNA"/>
</dbReference>
<dbReference type="STRING" id="7176.B0W5V7"/>
<dbReference type="VEuPathDB" id="VectorBase:CPIJ002347"/>
<dbReference type="Proteomes" id="UP000002320">
    <property type="component" value="Unassembled WGS sequence"/>
</dbReference>
<evidence type="ECO:0000313" key="4">
    <source>
        <dbReference type="Proteomes" id="UP000002320"/>
    </source>
</evidence>
<dbReference type="AlphaFoldDB" id="B0W5V7"/>
<dbReference type="VEuPathDB" id="VectorBase:CQUJHB004668"/>
<evidence type="ECO:0000313" key="3">
    <source>
        <dbReference type="EnsemblMetazoa" id="CPIJ002347-PA"/>
    </source>
</evidence>
<dbReference type="PANTHER" id="PTHR21771">
    <property type="entry name" value="MITOCHONDRIA-EATING PROTEIN-RELATED"/>
    <property type="match status" value="1"/>
</dbReference>
<dbReference type="KEGG" id="cqu:CpipJ_CPIJ002347"/>
<dbReference type="eggNOG" id="ENOG502QWGT">
    <property type="taxonomic scope" value="Eukaryota"/>
</dbReference>
<dbReference type="InParanoid" id="B0W5V7"/>
<dbReference type="GO" id="GO:0035695">
    <property type="term" value="P:mitophagy by internal vacuole formation"/>
    <property type="evidence" value="ECO:0007669"/>
    <property type="project" value="TreeGrafter"/>
</dbReference>
<reference evidence="2" key="1">
    <citation type="submission" date="2007-03" db="EMBL/GenBank/DDBJ databases">
        <title>Annotation of Culex pipiens quinquefasciatus.</title>
        <authorList>
            <consortium name="The Broad Institute Genome Sequencing Platform"/>
            <person name="Atkinson P.W."/>
            <person name="Hemingway J."/>
            <person name="Christensen B.M."/>
            <person name="Higgs S."/>
            <person name="Kodira C."/>
            <person name="Hannick L."/>
            <person name="Megy K."/>
            <person name="O'Leary S."/>
            <person name="Pearson M."/>
            <person name="Haas B.J."/>
            <person name="Mauceli E."/>
            <person name="Wortman J.R."/>
            <person name="Lee N.H."/>
            <person name="Guigo R."/>
            <person name="Stanke M."/>
            <person name="Alvarado L."/>
            <person name="Amedeo P."/>
            <person name="Antoine C.H."/>
            <person name="Arensburger P."/>
            <person name="Bidwell S.L."/>
            <person name="Crawford M."/>
            <person name="Camaro F."/>
            <person name="Devon K."/>
            <person name="Engels R."/>
            <person name="Hammond M."/>
            <person name="Howarth C."/>
            <person name="Koehrsen M."/>
            <person name="Lawson D."/>
            <person name="Montgomery P."/>
            <person name="Nene V."/>
            <person name="Nusbaum C."/>
            <person name="Puiu D."/>
            <person name="Romero-Severson J."/>
            <person name="Severson D.W."/>
            <person name="Shumway M."/>
            <person name="Sisk P."/>
            <person name="Stolte C."/>
            <person name="Zeng Q."/>
            <person name="Eisenstadt E."/>
            <person name="Fraser-Liggett C."/>
            <person name="Strausberg R."/>
            <person name="Galagan J."/>
            <person name="Birren B."/>
            <person name="Collins F.H."/>
        </authorList>
    </citation>
    <scope>NUCLEOTIDE SEQUENCE [LARGE SCALE GENOMIC DNA]</scope>
    <source>
        <strain evidence="2">JHB</strain>
    </source>
</reference>
<feature type="region of interest" description="Disordered" evidence="1">
    <location>
        <begin position="196"/>
        <end position="237"/>
    </location>
</feature>
<feature type="compositionally biased region" description="Gly residues" evidence="1">
    <location>
        <begin position="208"/>
        <end position="218"/>
    </location>
</feature>
<keyword evidence="4" id="KW-1185">Reference proteome</keyword>
<feature type="compositionally biased region" description="Basic and acidic residues" evidence="1">
    <location>
        <begin position="224"/>
        <end position="237"/>
    </location>
</feature>
<dbReference type="EnsemblMetazoa" id="CPIJ002347-RA">
    <property type="protein sequence ID" value="CPIJ002347-PA"/>
    <property type="gene ID" value="CPIJ002347"/>
</dbReference>
<evidence type="ECO:0000313" key="2">
    <source>
        <dbReference type="EMBL" id="EDS35944.1"/>
    </source>
</evidence>
<accession>B0W5V7</accession>
<reference evidence="3" key="2">
    <citation type="submission" date="2021-02" db="UniProtKB">
        <authorList>
            <consortium name="EnsemblMetazoa"/>
        </authorList>
    </citation>
    <scope>IDENTIFICATION</scope>
    <source>
        <strain evidence="3">JHB</strain>
    </source>
</reference>
<dbReference type="GO" id="GO:0035694">
    <property type="term" value="P:mitochondrial protein catabolic process"/>
    <property type="evidence" value="ECO:0007669"/>
    <property type="project" value="InterPro"/>
</dbReference>
<dbReference type="InterPro" id="IPR026169">
    <property type="entry name" value="MIEAP"/>
</dbReference>
<dbReference type="VEuPathDB" id="VectorBase:CQUJHB010926"/>
<organism>
    <name type="scientific">Culex quinquefasciatus</name>
    <name type="common">Southern house mosquito</name>
    <name type="synonym">Culex pungens</name>
    <dbReference type="NCBI Taxonomy" id="7176"/>
    <lineage>
        <taxon>Eukaryota</taxon>
        <taxon>Metazoa</taxon>
        <taxon>Ecdysozoa</taxon>
        <taxon>Arthropoda</taxon>
        <taxon>Hexapoda</taxon>
        <taxon>Insecta</taxon>
        <taxon>Pterygota</taxon>
        <taxon>Neoptera</taxon>
        <taxon>Endopterygota</taxon>
        <taxon>Diptera</taxon>
        <taxon>Nematocera</taxon>
        <taxon>Culicoidea</taxon>
        <taxon>Culicidae</taxon>
        <taxon>Culicinae</taxon>
        <taxon>Culicini</taxon>
        <taxon>Culex</taxon>
        <taxon>Culex</taxon>
    </lineage>
</organism>
<name>B0W5V7_CULQU</name>
<dbReference type="HOGENOM" id="CLU_655967_0_0_1"/>
<dbReference type="PANTHER" id="PTHR21771:SF1">
    <property type="entry name" value="MITOCHONDRIA-EATING PROTEIN"/>
    <property type="match status" value="1"/>
</dbReference>
<feature type="compositionally biased region" description="Low complexity" evidence="1">
    <location>
        <begin position="196"/>
        <end position="207"/>
    </location>
</feature>
<protein>
    <submittedName>
        <fullName evidence="2 3">Uncharacterized protein</fullName>
    </submittedName>
</protein>
<dbReference type="GO" id="GO:0005741">
    <property type="term" value="C:mitochondrial outer membrane"/>
    <property type="evidence" value="ECO:0007669"/>
    <property type="project" value="InterPro"/>
</dbReference>
<evidence type="ECO:0000256" key="1">
    <source>
        <dbReference type="SAM" id="MobiDB-lite"/>
    </source>
</evidence>
<proteinExistence type="predicted"/>
<sequence>MWHLVKLFSNPHETGLRQRCTKLAQAIGTWQPALREALMARRKQLDQAIEGLGVHGLTADHTGALICLHVALKNELQRHIETYKAAIHKLEELSTVTVNPDPAQSSHQRLLAISHGDIQQRLIDNKTLLTMLDKPALKQLGLLIENLSNRVQNDKEALFCVGQIRRIDTSANTEERPAAGLLMNYSRGCDAVLGLMGPLSTPSSPTSTGGGGGGGGCSSGSDGYHSDSDSDETNKNRIDTLDSLNSLPQLKHAHQLKAKILFSIIVATMASPASQVSSLSASFSYVQSEISSALTLIQTAMASNGLTSSSVSSLTQLQTALSILQSTLNKSAINSLFSLPSSVTSGMSIAVTGVQTALNTANKQLSQVITAGTGASTTLINQLNSATTALNTAVASLQNQMSTLLIKLSFSRSLSGTMG</sequence>